<feature type="site" description="Transition state stabilizer" evidence="8">
    <location>
        <position position="120"/>
    </location>
</feature>
<feature type="site" description="Interaction with DNA" evidence="8">
    <location>
        <position position="90"/>
    </location>
</feature>
<feature type="site" description="Interaction with DNA" evidence="8">
    <location>
        <position position="96"/>
    </location>
</feature>
<evidence type="ECO:0000256" key="4">
    <source>
        <dbReference type="ARBA" id="ARBA00023125"/>
    </source>
</evidence>
<keyword evidence="5 8" id="KW-0472">Membrane</keyword>
<comment type="subunit">
    <text evidence="7 8">Heterotetramer composed of ParC and ParE.</text>
</comment>
<sequence>MEIRSDIQELTLEEVMGDRFGRYSKYIIQERALPDIRDGLKPVQRRILYAMNVEGNTSEKGFRKSAKTVGNVIGNYHPHGDSSVYEAMVRISQDWKLREVLVEMHGNNGSMDGDPPAAMRYTEARLSKISAELLRDIEKETVDFVLNFDDTDKEPTVLPAKFPNLLVNGATGISAGYATDIPPHNLSEVVDATIHLIDNPEATVEELMHHLKGPDFPTGGILQGIDGIRQAYKTGKGKVIVRSKTHIEDLRGGKQQIVITEIPFEVNKSVMVKRMDEIRLNKKIDGIAEVRDESDRTGLQIVVELKKDANAEGILTYLLKNTDLQVSYNFNMVAIDKKRPEQVGIVRMLSAYIEHQREVITRRTNFNLFKAESRQHIVEGLIKALSILDKVIAAIRSSKDKKNAKENLIKEFAFTEPQAEAIVSLQLYRLTNTDITALEKEAKELAASISSYRKILDSPKEMARVLKNELKEIQEKFRTPRRTIIQDAIEELKIDTEVLVSQEEVIVSVTREGYLKRSSLRSYSASKPEEIGLKDGDLPIFVKQMNTLNHLLMFTSNGNLIYRPVHEIADLRWKDIGEHISQTIGLAMDETIVKTIGLVDYLPEATFTFITKAGMIKQTAVADFVAGRGYKTRATVAMKLKQEDDHLIEVVYSENPANKDVFLVTNRGFGLRYPLSEVPVVGSKAAGVKAINLKEHDYVVNGILMATDSTRTNVVMLTQRGAVKKMNVSEFDILGRAKRGLLVLRELKKNPHRMIFMQAVEKDTTINVVTTKGKEFIVNTDSYQVSDRYSNGSFILDETTDGEPQDCQIILPYPVIVKDNGKN</sequence>
<keyword evidence="3 8" id="KW-0799">Topoisomerase</keyword>
<evidence type="ECO:0000256" key="6">
    <source>
        <dbReference type="ARBA" id="ARBA00023235"/>
    </source>
</evidence>
<dbReference type="GeneID" id="83606126"/>
<feature type="site" description="Interaction with DNA" evidence="8">
    <location>
        <position position="41"/>
    </location>
</feature>
<evidence type="ECO:0000256" key="9">
    <source>
        <dbReference type="PROSITE-ProRule" id="PRU01384"/>
    </source>
</evidence>
<dbReference type="InterPro" id="IPR013758">
    <property type="entry name" value="Topo_IIA_A/C_ab"/>
</dbReference>
<reference evidence="11" key="1">
    <citation type="submission" date="2023-08" db="EMBL/GenBank/DDBJ databases">
        <title>Genomic characterization of piscicolin 126 produced by Carnobacterium maltaromaticum CM22 strain isolated from salmon (Salmo salar).</title>
        <authorList>
            <person name="Gonzalez-Gragera E."/>
            <person name="Garcia-Lopez J.D."/>
            <person name="Teso-Perez C."/>
            <person name="Gimenez-Hernandez I."/>
            <person name="Peralta-Sanchez J.M."/>
            <person name="Valdivia E."/>
            <person name="Montalban-Lopez M."/>
            <person name="Martin-Platero A.M."/>
            <person name="Banos A."/>
            <person name="Martinez-Bueno M."/>
        </authorList>
    </citation>
    <scope>NUCLEOTIDE SEQUENCE</scope>
    <source>
        <strain evidence="11">CM22</strain>
    </source>
</reference>
<evidence type="ECO:0000256" key="7">
    <source>
        <dbReference type="ARBA" id="ARBA00063644"/>
    </source>
</evidence>
<dbReference type="InterPro" id="IPR006691">
    <property type="entry name" value="GyrA/parC_rep"/>
</dbReference>
<evidence type="ECO:0000256" key="5">
    <source>
        <dbReference type="ARBA" id="ARBA00023136"/>
    </source>
</evidence>
<dbReference type="SMART" id="SM00434">
    <property type="entry name" value="TOP4c"/>
    <property type="match status" value="1"/>
</dbReference>
<dbReference type="Pfam" id="PF03989">
    <property type="entry name" value="DNA_gyraseA_C"/>
    <property type="match status" value="5"/>
</dbReference>
<comment type="subcellular location">
    <subcellularLocation>
        <location evidence="8">Cell membrane</location>
        <topology evidence="8">Peripheral membrane protein</topology>
    </subcellularLocation>
</comment>
<dbReference type="GO" id="GO:0005737">
    <property type="term" value="C:cytoplasm"/>
    <property type="evidence" value="ECO:0007669"/>
    <property type="project" value="TreeGrafter"/>
</dbReference>
<organism evidence="11 12">
    <name type="scientific">Carnobacterium maltaromaticum</name>
    <name type="common">Carnobacterium piscicola</name>
    <dbReference type="NCBI Taxonomy" id="2751"/>
    <lineage>
        <taxon>Bacteria</taxon>
        <taxon>Bacillati</taxon>
        <taxon>Bacillota</taxon>
        <taxon>Bacilli</taxon>
        <taxon>Lactobacillales</taxon>
        <taxon>Carnobacteriaceae</taxon>
        <taxon>Carnobacterium</taxon>
    </lineage>
</organism>
<feature type="domain" description="Topo IIA-type catalytic" evidence="10">
    <location>
        <begin position="33"/>
        <end position="497"/>
    </location>
</feature>
<dbReference type="InterPro" id="IPR050220">
    <property type="entry name" value="Type_II_DNA_Topoisomerases"/>
</dbReference>
<dbReference type="FunFam" id="3.30.1360.40:FF:000002">
    <property type="entry name" value="DNA gyrase subunit A"/>
    <property type="match status" value="1"/>
</dbReference>
<dbReference type="InterPro" id="IPR005741">
    <property type="entry name" value="TopoIV_A_Gpos"/>
</dbReference>
<evidence type="ECO:0000256" key="8">
    <source>
        <dbReference type="HAMAP-Rule" id="MF_00937"/>
    </source>
</evidence>
<evidence type="ECO:0000259" key="10">
    <source>
        <dbReference type="PROSITE" id="PS52040"/>
    </source>
</evidence>
<dbReference type="SUPFAM" id="SSF101904">
    <property type="entry name" value="GyrA/ParC C-terminal domain-like"/>
    <property type="match status" value="1"/>
</dbReference>
<accession>A0AAW9JUK9</accession>
<keyword evidence="4 8" id="KW-0238">DNA-binding</keyword>
<dbReference type="PANTHER" id="PTHR43493">
    <property type="entry name" value="DNA GYRASE/TOPOISOMERASE SUBUNIT A"/>
    <property type="match status" value="1"/>
</dbReference>
<dbReference type="HAMAP" id="MF_00937">
    <property type="entry name" value="ParC_type2"/>
    <property type="match status" value="1"/>
</dbReference>
<dbReference type="GO" id="GO:0006265">
    <property type="term" value="P:DNA topological change"/>
    <property type="evidence" value="ECO:0007669"/>
    <property type="project" value="UniProtKB-UniRule"/>
</dbReference>
<dbReference type="NCBIfam" id="TIGR01061">
    <property type="entry name" value="parC_Gpos"/>
    <property type="match status" value="1"/>
</dbReference>
<dbReference type="RefSeq" id="WP_135054964.1">
    <property type="nucleotide sequence ID" value="NZ_CAJGUS010000045.1"/>
</dbReference>
<dbReference type="Pfam" id="PF00521">
    <property type="entry name" value="DNA_topoisoIV"/>
    <property type="match status" value="1"/>
</dbReference>
<dbReference type="InterPro" id="IPR002205">
    <property type="entry name" value="Topo_IIA_dom_A"/>
</dbReference>
<dbReference type="FunFam" id="2.120.10.90:FF:000005">
    <property type="entry name" value="DNA topoisomerase 4 subunit A"/>
    <property type="match status" value="1"/>
</dbReference>
<evidence type="ECO:0000256" key="1">
    <source>
        <dbReference type="ARBA" id="ARBA00000185"/>
    </source>
</evidence>
<dbReference type="GO" id="GO:0003677">
    <property type="term" value="F:DNA binding"/>
    <property type="evidence" value="ECO:0007669"/>
    <property type="project" value="UniProtKB-UniRule"/>
</dbReference>
<name>A0AAW9JUK9_CARML</name>
<gene>
    <name evidence="8 11" type="primary">parC</name>
    <name evidence="11" type="ORF">RAK27_17910</name>
</gene>
<dbReference type="GO" id="GO:0007059">
    <property type="term" value="P:chromosome segregation"/>
    <property type="evidence" value="ECO:0007669"/>
    <property type="project" value="UniProtKB-UniRule"/>
</dbReference>
<comment type="caution">
    <text evidence="11">The sequence shown here is derived from an EMBL/GenBank/DDBJ whole genome shotgun (WGS) entry which is preliminary data.</text>
</comment>
<dbReference type="Gene3D" id="3.90.199.10">
    <property type="entry name" value="Topoisomerase II, domain 5"/>
    <property type="match status" value="1"/>
</dbReference>
<protein>
    <recommendedName>
        <fullName evidence="8">DNA topoisomerase 4 subunit A</fullName>
        <ecNumber evidence="8">5.6.2.2</ecNumber>
    </recommendedName>
    <alternativeName>
        <fullName evidence="8">Topoisomerase IV subunit A</fullName>
    </alternativeName>
</protein>
<comment type="catalytic activity">
    <reaction evidence="1 8 9">
        <text>ATP-dependent breakage, passage and rejoining of double-stranded DNA.</text>
        <dbReference type="EC" id="5.6.2.2"/>
    </reaction>
</comment>
<dbReference type="FunFam" id="3.90.199.10:FF:000001">
    <property type="entry name" value="DNA gyrase subunit A"/>
    <property type="match status" value="1"/>
</dbReference>
<dbReference type="SUPFAM" id="SSF56719">
    <property type="entry name" value="Type II DNA topoisomerase"/>
    <property type="match status" value="1"/>
</dbReference>
<comment type="function">
    <text evidence="8">Topoisomerase IV is essential for chromosome segregation. It relaxes supercoiled DNA. Performs the decatenation events required during the replication of a circular DNA molecule.</text>
</comment>
<dbReference type="Proteomes" id="UP001290462">
    <property type="component" value="Unassembled WGS sequence"/>
</dbReference>
<dbReference type="GO" id="GO:0005524">
    <property type="term" value="F:ATP binding"/>
    <property type="evidence" value="ECO:0007669"/>
    <property type="project" value="InterPro"/>
</dbReference>
<dbReference type="InterPro" id="IPR013760">
    <property type="entry name" value="Topo_IIA-like_dom_sf"/>
</dbReference>
<dbReference type="NCBIfam" id="NF004044">
    <property type="entry name" value="PRK05561.1"/>
    <property type="match status" value="1"/>
</dbReference>
<dbReference type="EC" id="5.6.2.2" evidence="8"/>
<dbReference type="InterPro" id="IPR013757">
    <property type="entry name" value="Topo_IIA_A_a_sf"/>
</dbReference>
<dbReference type="Gene3D" id="3.30.1360.40">
    <property type="match status" value="1"/>
</dbReference>
<evidence type="ECO:0000313" key="12">
    <source>
        <dbReference type="Proteomes" id="UP001290462"/>
    </source>
</evidence>
<dbReference type="GO" id="GO:0005694">
    <property type="term" value="C:chromosome"/>
    <property type="evidence" value="ECO:0007669"/>
    <property type="project" value="InterPro"/>
</dbReference>
<dbReference type="PROSITE" id="PS52040">
    <property type="entry name" value="TOPO_IIA"/>
    <property type="match status" value="1"/>
</dbReference>
<dbReference type="AlphaFoldDB" id="A0AAW9JUK9"/>
<feature type="site" description="Interaction with DNA" evidence="8">
    <location>
        <position position="79"/>
    </location>
</feature>
<evidence type="ECO:0000256" key="3">
    <source>
        <dbReference type="ARBA" id="ARBA00023029"/>
    </source>
</evidence>
<dbReference type="PANTHER" id="PTHR43493:SF9">
    <property type="entry name" value="DNA TOPOISOMERASE 4 SUBUNIT A"/>
    <property type="match status" value="1"/>
</dbReference>
<keyword evidence="2 8" id="KW-1003">Cell membrane</keyword>
<dbReference type="GO" id="GO:0009330">
    <property type="term" value="C:DNA topoisomerase type II (double strand cut, ATP-hydrolyzing) complex"/>
    <property type="evidence" value="ECO:0007669"/>
    <property type="project" value="TreeGrafter"/>
</dbReference>
<dbReference type="EMBL" id="JAVBVO010000005">
    <property type="protein sequence ID" value="MDZ5760520.1"/>
    <property type="molecule type" value="Genomic_DNA"/>
</dbReference>
<feature type="active site" description="O-(5'-phospho-DNA)-tyrosine intermediate" evidence="8 9">
    <location>
        <position position="121"/>
    </location>
</feature>
<dbReference type="GO" id="GO:0034335">
    <property type="term" value="F:DNA negative supercoiling activity"/>
    <property type="evidence" value="ECO:0007669"/>
    <property type="project" value="UniProtKB-ARBA"/>
</dbReference>
<keyword evidence="6 8" id="KW-0413">Isomerase</keyword>
<proteinExistence type="inferred from homology"/>
<feature type="site" description="Interaction with DNA" evidence="8">
    <location>
        <position position="77"/>
    </location>
</feature>
<dbReference type="Gene3D" id="2.120.10.90">
    <property type="entry name" value="DNA gyrase/topoisomerase IV, subunit A, C-terminal"/>
    <property type="match status" value="1"/>
</dbReference>
<dbReference type="InterPro" id="IPR035516">
    <property type="entry name" value="Gyrase/topoIV_suA_C"/>
</dbReference>
<dbReference type="FunFam" id="1.10.268.10:FF:000001">
    <property type="entry name" value="DNA gyrase subunit A"/>
    <property type="match status" value="1"/>
</dbReference>
<dbReference type="Gene3D" id="1.10.268.10">
    <property type="entry name" value="Topoisomerase, domain 3"/>
    <property type="match status" value="1"/>
</dbReference>
<comment type="similarity">
    <text evidence="8">Belongs to the type II topoisomerase GyrA/ParC subunit family. ParC type 2 subfamily.</text>
</comment>
<evidence type="ECO:0000313" key="11">
    <source>
        <dbReference type="EMBL" id="MDZ5760520.1"/>
    </source>
</evidence>
<dbReference type="GO" id="GO:0019897">
    <property type="term" value="C:extrinsic component of plasma membrane"/>
    <property type="evidence" value="ECO:0007669"/>
    <property type="project" value="UniProtKB-UniRule"/>
</dbReference>
<dbReference type="CDD" id="cd00187">
    <property type="entry name" value="TOP4c"/>
    <property type="match status" value="1"/>
</dbReference>
<evidence type="ECO:0000256" key="2">
    <source>
        <dbReference type="ARBA" id="ARBA00022475"/>
    </source>
</evidence>